<comment type="caution">
    <text evidence="1">The sequence shown here is derived from an EMBL/GenBank/DDBJ whole genome shotgun (WGS) entry which is preliminary data.</text>
</comment>
<gene>
    <name evidence="1" type="ORF">H0A75_02840</name>
</gene>
<feature type="non-terminal residue" evidence="1">
    <location>
        <position position="1"/>
    </location>
</feature>
<protein>
    <submittedName>
        <fullName evidence="1">Uncharacterized protein</fullName>
    </submittedName>
</protein>
<dbReference type="EMBL" id="JACCHS010000034">
    <property type="protein sequence ID" value="NYT46733.1"/>
    <property type="molecule type" value="Genomic_DNA"/>
</dbReference>
<sequence>FWGSSLSKIDKISVKAYYGQLPTFVEETSRLFIPRLIVDGVPHEVELRYGNDGRFSLTSSIPKSNPSNGEASFVNSTATLPLFIYRAKGKVQSLKKATLRLDNDGKFSLVTYGTHPDTQVP</sequence>
<proteinExistence type="predicted"/>
<name>A0A7Z0SCM6_9GAMM</name>
<dbReference type="Proteomes" id="UP000537890">
    <property type="component" value="Unassembled WGS sequence"/>
</dbReference>
<organism evidence="1 2">
    <name type="scientific">Candidatus Methanofishera endochildressiae</name>
    <dbReference type="NCBI Taxonomy" id="2738884"/>
    <lineage>
        <taxon>Bacteria</taxon>
        <taxon>Pseudomonadati</taxon>
        <taxon>Pseudomonadota</taxon>
        <taxon>Gammaproteobacteria</taxon>
        <taxon>Candidatus Methanofishera</taxon>
    </lineage>
</organism>
<evidence type="ECO:0000313" key="1">
    <source>
        <dbReference type="EMBL" id="NYT46733.1"/>
    </source>
</evidence>
<dbReference type="AlphaFoldDB" id="A0A7Z0SCM6"/>
<evidence type="ECO:0000313" key="2">
    <source>
        <dbReference type="Proteomes" id="UP000537890"/>
    </source>
</evidence>
<accession>A0A7Z0SCM6</accession>
<reference evidence="1 2" key="1">
    <citation type="submission" date="2020-05" db="EMBL/GenBank/DDBJ databases">
        <title>Horizontal transmission and recombination maintain forever young bacterial symbiont genomes.</title>
        <authorList>
            <person name="Russell S.L."/>
            <person name="Pepper-Tunick E."/>
            <person name="Svedberg J."/>
            <person name="Byrne A."/>
            <person name="Ruelas Castillo J."/>
            <person name="Vollmers C."/>
            <person name="Beinart R.A."/>
            <person name="Corbett-Detig R."/>
        </authorList>
    </citation>
    <scope>NUCLEOTIDE SEQUENCE [LARGE SCALE GENOMIC DNA]</scope>
    <source>
        <strain evidence="1">4727-3</strain>
    </source>
</reference>